<feature type="transmembrane region" description="Helical" evidence="1">
    <location>
        <begin position="181"/>
        <end position="200"/>
    </location>
</feature>
<dbReference type="AlphaFoldDB" id="R0KTG6"/>
<feature type="transmembrane region" description="Helical" evidence="1">
    <location>
        <begin position="68"/>
        <end position="84"/>
    </location>
</feature>
<keyword evidence="1" id="KW-0812">Transmembrane</keyword>
<accession>R0KTG6</accession>
<dbReference type="Proteomes" id="UP000016927">
    <property type="component" value="Unassembled WGS sequence"/>
</dbReference>
<name>R0KTG6_NOSB1</name>
<feature type="transmembrane region" description="Helical" evidence="1">
    <location>
        <begin position="150"/>
        <end position="169"/>
    </location>
</feature>
<gene>
    <name evidence="2" type="ORF">NBO_38g0017</name>
</gene>
<evidence type="ECO:0000256" key="1">
    <source>
        <dbReference type="SAM" id="Phobius"/>
    </source>
</evidence>
<keyword evidence="1" id="KW-0472">Membrane</keyword>
<feature type="transmembrane region" description="Helical" evidence="1">
    <location>
        <begin position="91"/>
        <end position="115"/>
    </location>
</feature>
<dbReference type="EMBL" id="KB908946">
    <property type="protein sequence ID" value="EOB14106.1"/>
    <property type="molecule type" value="Genomic_DNA"/>
</dbReference>
<feature type="transmembrane region" description="Helical" evidence="1">
    <location>
        <begin position="43"/>
        <end position="62"/>
    </location>
</feature>
<evidence type="ECO:0000313" key="2">
    <source>
        <dbReference type="EMBL" id="EOB14106.1"/>
    </source>
</evidence>
<feature type="transmembrane region" description="Helical" evidence="1">
    <location>
        <begin position="12"/>
        <end position="31"/>
    </location>
</feature>
<keyword evidence="1" id="KW-1133">Transmembrane helix</keyword>
<dbReference type="OrthoDB" id="2200686at2759"/>
<reference evidence="2 3" key="1">
    <citation type="journal article" date="2013" name="BMC Genomics">
        <title>Comparative genomics of parasitic silkworm microsporidia reveal an association between genome expansion and host adaptation.</title>
        <authorList>
            <person name="Pan G."/>
            <person name="Xu J."/>
            <person name="Li T."/>
            <person name="Xia Q."/>
            <person name="Liu S.L."/>
            <person name="Zhang G."/>
            <person name="Li S."/>
            <person name="Li C."/>
            <person name="Liu H."/>
            <person name="Yang L."/>
            <person name="Liu T."/>
            <person name="Zhang X."/>
            <person name="Wu Z."/>
            <person name="Fan W."/>
            <person name="Dang X."/>
            <person name="Xiang H."/>
            <person name="Tao M."/>
            <person name="Li Y."/>
            <person name="Hu J."/>
            <person name="Li Z."/>
            <person name="Lin L."/>
            <person name="Luo J."/>
            <person name="Geng L."/>
            <person name="Wang L."/>
            <person name="Long M."/>
            <person name="Wan Y."/>
            <person name="He N."/>
            <person name="Zhang Z."/>
            <person name="Lu C."/>
            <person name="Keeling P.J."/>
            <person name="Wang J."/>
            <person name="Xiang Z."/>
            <person name="Zhou Z."/>
        </authorList>
    </citation>
    <scope>NUCLEOTIDE SEQUENCE [LARGE SCALE GENOMIC DNA]</scope>
    <source>
        <strain evidence="3">CQ1 / CVCC 102059</strain>
    </source>
</reference>
<sequence>MTPVTAISSPLGIAVIAVVLIDVVFLYYMLLTQREDFKEKSNYVFLAHGSFFFAAFNINILGFGKGPLFMLGVMIAIVVLYYFLCSIPLAVTIITILNITTLFPIMNTIFLGPFIGDKAGAFLGGFIGLGIAVALAFFFPDFLMKVHNLFVVYIYTALLVSLLGLTSLVPLTASLESKPNALNMITSIILFVVIGVLVFMK</sequence>
<evidence type="ECO:0000313" key="3">
    <source>
        <dbReference type="Proteomes" id="UP000016927"/>
    </source>
</evidence>
<feature type="transmembrane region" description="Helical" evidence="1">
    <location>
        <begin position="121"/>
        <end position="143"/>
    </location>
</feature>
<dbReference type="VEuPathDB" id="MicrosporidiaDB:NBO_38g0017"/>
<protein>
    <submittedName>
        <fullName evidence="2">Uncharacterized protein</fullName>
    </submittedName>
</protein>
<dbReference type="HOGENOM" id="CLU_1360780_0_0_1"/>
<keyword evidence="3" id="KW-1185">Reference proteome</keyword>
<proteinExistence type="predicted"/>
<dbReference type="OMA" id="ITIVNCC"/>
<organism evidence="2 3">
    <name type="scientific">Nosema bombycis (strain CQ1 / CVCC 102059)</name>
    <name type="common">Microsporidian parasite</name>
    <name type="synonym">Pebrine of silkworm</name>
    <dbReference type="NCBI Taxonomy" id="578461"/>
    <lineage>
        <taxon>Eukaryota</taxon>
        <taxon>Fungi</taxon>
        <taxon>Fungi incertae sedis</taxon>
        <taxon>Microsporidia</taxon>
        <taxon>Nosematidae</taxon>
        <taxon>Nosema</taxon>
    </lineage>
</organism>